<feature type="domain" description="Nitroreductase" evidence="1">
    <location>
        <begin position="7"/>
        <end position="167"/>
    </location>
</feature>
<dbReference type="CDD" id="cd02136">
    <property type="entry name" value="PnbA_NfnB-like"/>
    <property type="match status" value="1"/>
</dbReference>
<dbReference type="InterPro" id="IPR000415">
    <property type="entry name" value="Nitroreductase-like"/>
</dbReference>
<dbReference type="InterPro" id="IPR050627">
    <property type="entry name" value="Nitroreductase/BluB"/>
</dbReference>
<reference evidence="2" key="1">
    <citation type="journal article" date="2020" name="mSystems">
        <title>Genome- and Community-Level Interaction Insights into Carbon Utilization and Element Cycling Functions of Hydrothermarchaeota in Hydrothermal Sediment.</title>
        <authorList>
            <person name="Zhou Z."/>
            <person name="Liu Y."/>
            <person name="Xu W."/>
            <person name="Pan J."/>
            <person name="Luo Z.H."/>
            <person name="Li M."/>
        </authorList>
    </citation>
    <scope>NUCLEOTIDE SEQUENCE [LARGE SCALE GENOMIC DNA]</scope>
    <source>
        <strain evidence="2">SpSt-1019</strain>
    </source>
</reference>
<organism evidence="2">
    <name type="scientific">Thermodesulfobium narugense</name>
    <dbReference type="NCBI Taxonomy" id="184064"/>
    <lineage>
        <taxon>Bacteria</taxon>
        <taxon>Pseudomonadati</taxon>
        <taxon>Thermodesulfobiota</taxon>
        <taxon>Thermodesulfobiia</taxon>
        <taxon>Thermodesulfobiales</taxon>
        <taxon>Thermodesulfobiaceae</taxon>
        <taxon>Thermodesulfobium</taxon>
    </lineage>
</organism>
<comment type="caution">
    <text evidence="2">The sequence shown here is derived from an EMBL/GenBank/DDBJ whole genome shotgun (WGS) entry which is preliminary data.</text>
</comment>
<protein>
    <submittedName>
        <fullName evidence="2">Nitroreductase family protein</fullName>
    </submittedName>
</protein>
<accession>A0A7C5PR66</accession>
<evidence type="ECO:0000259" key="1">
    <source>
        <dbReference type="Pfam" id="PF00881"/>
    </source>
</evidence>
<dbReference type="Gene3D" id="3.40.109.10">
    <property type="entry name" value="NADH Oxidase"/>
    <property type="match status" value="1"/>
</dbReference>
<dbReference type="EMBL" id="DRUY01000174">
    <property type="protein sequence ID" value="HHI65912.1"/>
    <property type="molecule type" value="Genomic_DNA"/>
</dbReference>
<sequence>MSIIQIIKSRRSIRKFKDMPVESEKIDHLIEAAIWAPSAMNSQPWAFVVIQDRSTLKDLSDNSKKFLIENMEKFKVLEKYKSMLERDDYNIFYNAPALITIYAKNYGLYPKEDCALAAENLMLEAHAIGLGTCWIGFAREYMDLEETKAKFKVPSEYSAVAPIIVGYPEIVPDHGSRNNPIILYRK</sequence>
<dbReference type="SUPFAM" id="SSF55469">
    <property type="entry name" value="FMN-dependent nitroreductase-like"/>
    <property type="match status" value="1"/>
</dbReference>
<dbReference type="AlphaFoldDB" id="A0A7C5PR66"/>
<gene>
    <name evidence="2" type="ORF">ENL70_05130</name>
</gene>
<dbReference type="GO" id="GO:0016491">
    <property type="term" value="F:oxidoreductase activity"/>
    <property type="evidence" value="ECO:0007669"/>
    <property type="project" value="InterPro"/>
</dbReference>
<name>A0A7C5PR66_9BACT</name>
<dbReference type="InterPro" id="IPR029479">
    <property type="entry name" value="Nitroreductase"/>
</dbReference>
<dbReference type="Pfam" id="PF00881">
    <property type="entry name" value="Nitroreductase"/>
    <property type="match status" value="1"/>
</dbReference>
<dbReference type="PANTHER" id="PTHR23026:SF123">
    <property type="entry name" value="NAD(P)H NITROREDUCTASE RV3131-RELATED"/>
    <property type="match status" value="1"/>
</dbReference>
<proteinExistence type="predicted"/>
<dbReference type="PANTHER" id="PTHR23026">
    <property type="entry name" value="NADPH NITROREDUCTASE"/>
    <property type="match status" value="1"/>
</dbReference>
<evidence type="ECO:0000313" key="2">
    <source>
        <dbReference type="EMBL" id="HHI65912.1"/>
    </source>
</evidence>